<dbReference type="Proteomes" id="UP000003416">
    <property type="component" value="Unassembled WGS sequence"/>
</dbReference>
<reference evidence="2 3" key="1">
    <citation type="submission" date="2011-02" db="EMBL/GenBank/DDBJ databases">
        <authorList>
            <person name="Weinstock G."/>
            <person name="Sodergren E."/>
            <person name="Clifton S."/>
            <person name="Fulton L."/>
            <person name="Fulton B."/>
            <person name="Courtney L."/>
            <person name="Fronick C."/>
            <person name="Harrison M."/>
            <person name="Strong C."/>
            <person name="Farmer C."/>
            <person name="Delahaunty K."/>
            <person name="Markovic C."/>
            <person name="Hall O."/>
            <person name="Minx P."/>
            <person name="Tomlinson C."/>
            <person name="Mitreva M."/>
            <person name="Hou S."/>
            <person name="Chen J."/>
            <person name="Wollam A."/>
            <person name="Pepin K.H."/>
            <person name="Johnson M."/>
            <person name="Bhonagiri V."/>
            <person name="Zhang X."/>
            <person name="Suruliraj S."/>
            <person name="Warren W."/>
            <person name="Chinwalla A."/>
            <person name="Mardis E.R."/>
            <person name="Wilson R.K."/>
        </authorList>
    </citation>
    <scope>NUCLEOTIDE SEQUENCE [LARGE SCALE GENOMIC DNA]</scope>
    <source>
        <strain evidence="2 3">YIT 12057</strain>
    </source>
</reference>
<keyword evidence="3" id="KW-1185">Reference proteome</keyword>
<feature type="chain" id="PRO_5003301892" evidence="1">
    <location>
        <begin position="40"/>
        <end position="243"/>
    </location>
</feature>
<name>F3PX22_9BACE</name>
<gene>
    <name evidence="2" type="ORF">HMPREF9446_03310</name>
</gene>
<evidence type="ECO:0000256" key="1">
    <source>
        <dbReference type="SAM" id="SignalP"/>
    </source>
</evidence>
<proteinExistence type="predicted"/>
<organism evidence="2 3">
    <name type="scientific">Bacteroides fluxus YIT 12057</name>
    <dbReference type="NCBI Taxonomy" id="763034"/>
    <lineage>
        <taxon>Bacteria</taxon>
        <taxon>Pseudomonadati</taxon>
        <taxon>Bacteroidota</taxon>
        <taxon>Bacteroidia</taxon>
        <taxon>Bacteroidales</taxon>
        <taxon>Bacteroidaceae</taxon>
        <taxon>Bacteroides</taxon>
    </lineage>
</organism>
<dbReference type="eggNOG" id="ENOG5033B8M">
    <property type="taxonomic scope" value="Bacteria"/>
</dbReference>
<dbReference type="STRING" id="763034.HMPREF9446_03310"/>
<feature type="signal peptide" evidence="1">
    <location>
        <begin position="1"/>
        <end position="39"/>
    </location>
</feature>
<keyword evidence="1" id="KW-0732">Signal</keyword>
<protein>
    <submittedName>
        <fullName evidence="2">Uncharacterized protein</fullName>
    </submittedName>
</protein>
<sequence length="243" mass="26776">MFEELLTILIIKTKNAMKKSLFISALVAFVMMFAVNVNAQERATGKDFKDLKKHEKVLDKDLQKKAIKEARKEAKKLEKEGFKTPVGKLPLAKQLENAWERQAELDMDGNPYWYIASSRIIGGNQSAAALQATNTAKIDLAGQIQTKVSQLIEAKAANDDMGQEEAASLTSVVASSKSVISATLGRTIPLVEVYRTLPNKNVEVMVTIGYSMQAANQEAVKAIRKELASKSEELAKELDKLGY</sequence>
<dbReference type="HOGENOM" id="CLU_1217851_0_0_10"/>
<evidence type="ECO:0000313" key="2">
    <source>
        <dbReference type="EMBL" id="EGF52101.1"/>
    </source>
</evidence>
<dbReference type="AlphaFoldDB" id="F3PX22"/>
<comment type="caution">
    <text evidence="2">The sequence shown here is derived from an EMBL/GenBank/DDBJ whole genome shotgun (WGS) entry which is preliminary data.</text>
</comment>
<evidence type="ECO:0000313" key="3">
    <source>
        <dbReference type="Proteomes" id="UP000003416"/>
    </source>
</evidence>
<dbReference type="EMBL" id="AFBN01000096">
    <property type="protein sequence ID" value="EGF52101.1"/>
    <property type="molecule type" value="Genomic_DNA"/>
</dbReference>
<accession>F3PX22</accession>